<feature type="domain" description="HTH gntR-type" evidence="4">
    <location>
        <begin position="14"/>
        <end position="81"/>
    </location>
</feature>
<organism evidence="5 6">
    <name type="scientific">Caloranaerobacter azorensis H53214</name>
    <dbReference type="NCBI Taxonomy" id="1156417"/>
    <lineage>
        <taxon>Bacteria</taxon>
        <taxon>Bacillati</taxon>
        <taxon>Bacillota</taxon>
        <taxon>Tissierellia</taxon>
        <taxon>Tissierellales</taxon>
        <taxon>Thermohalobacteraceae</taxon>
        <taxon>Caloranaerobacter</taxon>
    </lineage>
</organism>
<dbReference type="PRINTS" id="PR00033">
    <property type="entry name" value="HTHASNC"/>
</dbReference>
<dbReference type="GO" id="GO:0043565">
    <property type="term" value="F:sequence-specific DNA binding"/>
    <property type="evidence" value="ECO:0007669"/>
    <property type="project" value="InterPro"/>
</dbReference>
<dbReference type="AlphaFoldDB" id="A0A096BFG8"/>
<dbReference type="PANTHER" id="PTHR43537">
    <property type="entry name" value="TRANSCRIPTIONAL REGULATOR, GNTR FAMILY"/>
    <property type="match status" value="1"/>
</dbReference>
<keyword evidence="3" id="KW-0804">Transcription</keyword>
<dbReference type="Gene3D" id="1.20.120.530">
    <property type="entry name" value="GntR ligand-binding domain-like"/>
    <property type="match status" value="1"/>
</dbReference>
<dbReference type="InterPro" id="IPR036388">
    <property type="entry name" value="WH-like_DNA-bd_sf"/>
</dbReference>
<dbReference type="EMBL" id="AZTB01000048">
    <property type="protein sequence ID" value="KGG79935.1"/>
    <property type="molecule type" value="Genomic_DNA"/>
</dbReference>
<dbReference type="CDD" id="cd07377">
    <property type="entry name" value="WHTH_GntR"/>
    <property type="match status" value="1"/>
</dbReference>
<evidence type="ECO:0000313" key="6">
    <source>
        <dbReference type="Proteomes" id="UP000029622"/>
    </source>
</evidence>
<evidence type="ECO:0000259" key="4">
    <source>
        <dbReference type="PROSITE" id="PS50949"/>
    </source>
</evidence>
<evidence type="ECO:0000313" key="5">
    <source>
        <dbReference type="EMBL" id="KGG79935.1"/>
    </source>
</evidence>
<sequence>MNKDLDKLKLHDYKPLREIVFESLREAIIDGKLKPGERLMEVQLAEKLGVSRTPVREAIRKLELEGLVVMIPRKGAYVADVSIKDILEVLEIRASLEGLAAQLAAERITDDELEALKMKAREFDECIKNKDIKCIIQKDVEFHDIIFKATRNEKLIAIAESLREQVQRFRIIYVAEYDGTAKLSEEHSKIIEAISKRDSKKAKYYAEIHIENAEDYIIKITKSKMNKRTGGVE</sequence>
<dbReference type="STRING" id="1156417.Y919_08985"/>
<keyword evidence="2" id="KW-0238">DNA-binding</keyword>
<protein>
    <submittedName>
        <fullName evidence="5">GntR family transcriptional regulator</fullName>
    </submittedName>
</protein>
<evidence type="ECO:0000256" key="1">
    <source>
        <dbReference type="ARBA" id="ARBA00023015"/>
    </source>
</evidence>
<accession>A0A096BFG8</accession>
<proteinExistence type="predicted"/>
<dbReference type="InterPro" id="IPR000485">
    <property type="entry name" value="AsnC-type_HTH_dom"/>
</dbReference>
<dbReference type="Pfam" id="PF00392">
    <property type="entry name" value="GntR"/>
    <property type="match status" value="1"/>
</dbReference>
<dbReference type="SMART" id="SM00345">
    <property type="entry name" value="HTH_GNTR"/>
    <property type="match status" value="1"/>
</dbReference>
<evidence type="ECO:0000256" key="3">
    <source>
        <dbReference type="ARBA" id="ARBA00023163"/>
    </source>
</evidence>
<reference evidence="5 6" key="1">
    <citation type="submission" date="2013-12" db="EMBL/GenBank/DDBJ databases">
        <title>Draft genome sequence of Caloranaerobacter sp. H53214.</title>
        <authorList>
            <person name="Jiang L.J."/>
            <person name="Shao Z.Z."/>
            <person name="Long M.N."/>
        </authorList>
    </citation>
    <scope>NUCLEOTIDE SEQUENCE [LARGE SCALE GENOMIC DNA]</scope>
    <source>
        <strain evidence="5 6">H53214</strain>
    </source>
</reference>
<dbReference type="SUPFAM" id="SSF46785">
    <property type="entry name" value="Winged helix' DNA-binding domain"/>
    <property type="match status" value="1"/>
</dbReference>
<dbReference type="Gene3D" id="1.10.10.10">
    <property type="entry name" value="Winged helix-like DNA-binding domain superfamily/Winged helix DNA-binding domain"/>
    <property type="match status" value="1"/>
</dbReference>
<name>A0A096BFG8_9FIRM</name>
<dbReference type="PROSITE" id="PS50949">
    <property type="entry name" value="HTH_GNTR"/>
    <property type="match status" value="1"/>
</dbReference>
<gene>
    <name evidence="5" type="ORF">Y919_08985</name>
</gene>
<dbReference type="SUPFAM" id="SSF48008">
    <property type="entry name" value="GntR ligand-binding domain-like"/>
    <property type="match status" value="1"/>
</dbReference>
<keyword evidence="1" id="KW-0805">Transcription regulation</keyword>
<dbReference type="PRINTS" id="PR00035">
    <property type="entry name" value="HTHGNTR"/>
</dbReference>
<dbReference type="RefSeq" id="WP_035164113.1">
    <property type="nucleotide sequence ID" value="NZ_AZTB01000048.1"/>
</dbReference>
<comment type="caution">
    <text evidence="5">The sequence shown here is derived from an EMBL/GenBank/DDBJ whole genome shotgun (WGS) entry which is preliminary data.</text>
</comment>
<dbReference type="InterPro" id="IPR036390">
    <property type="entry name" value="WH_DNA-bd_sf"/>
</dbReference>
<dbReference type="PANTHER" id="PTHR43537:SF24">
    <property type="entry name" value="GLUCONATE OPERON TRANSCRIPTIONAL REPRESSOR"/>
    <property type="match status" value="1"/>
</dbReference>
<dbReference type="InterPro" id="IPR008920">
    <property type="entry name" value="TF_FadR/GntR_C"/>
</dbReference>
<dbReference type="Proteomes" id="UP000029622">
    <property type="component" value="Unassembled WGS sequence"/>
</dbReference>
<dbReference type="InterPro" id="IPR000524">
    <property type="entry name" value="Tscrpt_reg_HTH_GntR"/>
</dbReference>
<dbReference type="GO" id="GO:0003700">
    <property type="term" value="F:DNA-binding transcription factor activity"/>
    <property type="evidence" value="ECO:0007669"/>
    <property type="project" value="InterPro"/>
</dbReference>
<dbReference type="Pfam" id="PF07729">
    <property type="entry name" value="FCD"/>
    <property type="match status" value="1"/>
</dbReference>
<evidence type="ECO:0000256" key="2">
    <source>
        <dbReference type="ARBA" id="ARBA00023125"/>
    </source>
</evidence>
<dbReference type="SMART" id="SM00895">
    <property type="entry name" value="FCD"/>
    <property type="match status" value="1"/>
</dbReference>
<dbReference type="InterPro" id="IPR011711">
    <property type="entry name" value="GntR_C"/>
</dbReference>